<feature type="region of interest" description="Disordered" evidence="1">
    <location>
        <begin position="1"/>
        <end position="53"/>
    </location>
</feature>
<keyword evidence="3" id="KW-1185">Reference proteome</keyword>
<reference evidence="2 3" key="1">
    <citation type="submission" date="2024-09" db="EMBL/GenBank/DDBJ databases">
        <authorList>
            <person name="Sun Q."/>
            <person name="Mori K."/>
        </authorList>
    </citation>
    <scope>NUCLEOTIDE SEQUENCE [LARGE SCALE GENOMIC DNA]</scope>
    <source>
        <strain evidence="2 3">CCM 7609</strain>
    </source>
</reference>
<dbReference type="Proteomes" id="UP001589575">
    <property type="component" value="Unassembled WGS sequence"/>
</dbReference>
<comment type="caution">
    <text evidence="2">The sequence shown here is derived from an EMBL/GenBank/DDBJ whole genome shotgun (WGS) entry which is preliminary data.</text>
</comment>
<accession>A0ABV5FUA3</accession>
<name>A0ABV5FUA3_9MICC</name>
<organism evidence="2 3">
    <name type="scientific">Citricoccus parietis</name>
    <dbReference type="NCBI Taxonomy" id="592307"/>
    <lineage>
        <taxon>Bacteria</taxon>
        <taxon>Bacillati</taxon>
        <taxon>Actinomycetota</taxon>
        <taxon>Actinomycetes</taxon>
        <taxon>Micrococcales</taxon>
        <taxon>Micrococcaceae</taxon>
        <taxon>Citricoccus</taxon>
    </lineage>
</organism>
<evidence type="ECO:0000313" key="3">
    <source>
        <dbReference type="Proteomes" id="UP001589575"/>
    </source>
</evidence>
<proteinExistence type="predicted"/>
<evidence type="ECO:0000313" key="2">
    <source>
        <dbReference type="EMBL" id="MFB9070259.1"/>
    </source>
</evidence>
<dbReference type="EMBL" id="JBHMFI010000001">
    <property type="protein sequence ID" value="MFB9070259.1"/>
    <property type="molecule type" value="Genomic_DNA"/>
</dbReference>
<gene>
    <name evidence="2" type="ORF">ACFFX0_03260</name>
</gene>
<protein>
    <submittedName>
        <fullName evidence="2">Uncharacterized protein</fullName>
    </submittedName>
</protein>
<sequence length="53" mass="5632">MTDTSSMVRVRLAPVRPYRAGRRARSAGGGPRNHSMAAGGHERVSSAGQRLQA</sequence>
<evidence type="ECO:0000256" key="1">
    <source>
        <dbReference type="SAM" id="MobiDB-lite"/>
    </source>
</evidence>